<keyword evidence="9" id="KW-0496">Mitochondrion</keyword>
<dbReference type="PROSITE" id="PS00560">
    <property type="entry name" value="CARBOXYPEPT_SER_HIS"/>
    <property type="match status" value="1"/>
</dbReference>
<evidence type="ECO:0000256" key="3">
    <source>
        <dbReference type="ARBA" id="ARBA00022670"/>
    </source>
</evidence>
<dbReference type="EMBL" id="CDSF01000084">
    <property type="protein sequence ID" value="CEO98327.1"/>
    <property type="molecule type" value="Genomic_DNA"/>
</dbReference>
<dbReference type="STRING" id="37360.A0A0G4ISX5"/>
<proteinExistence type="inferred from homology"/>
<dbReference type="Proteomes" id="UP000290189">
    <property type="component" value="Unassembled WGS sequence"/>
</dbReference>
<accession>A0A0G4ISX5</accession>
<dbReference type="EMBL" id="OVEO01000002">
    <property type="protein sequence ID" value="SPQ94412.1"/>
    <property type="molecule type" value="Genomic_DNA"/>
</dbReference>
<evidence type="ECO:0000256" key="5">
    <source>
        <dbReference type="ARBA" id="ARBA00022801"/>
    </source>
</evidence>
<evidence type="ECO:0000256" key="2">
    <source>
        <dbReference type="ARBA" id="ARBA00022645"/>
    </source>
</evidence>
<dbReference type="PRINTS" id="PR00724">
    <property type="entry name" value="CRBOXYPTASEC"/>
</dbReference>
<evidence type="ECO:0000313" key="9">
    <source>
        <dbReference type="EMBL" id="SPQ94412.1"/>
    </source>
</evidence>
<dbReference type="OrthoDB" id="443318at2759"/>
<evidence type="ECO:0000256" key="1">
    <source>
        <dbReference type="ARBA" id="ARBA00009431"/>
    </source>
</evidence>
<dbReference type="Pfam" id="PF00450">
    <property type="entry name" value="Peptidase_S10"/>
    <property type="match status" value="1"/>
</dbReference>
<dbReference type="InterPro" id="IPR029058">
    <property type="entry name" value="AB_hydrolase_fold"/>
</dbReference>
<name>A0A0G4ISX5_PLABS</name>
<sequence length="432" mass="48313">MPGTSNVERRSGLVRDLPGFGAVDEVQYAGFIDVDQETDAALFFWMFESSECANGVPIGDLPLVIWLQGGPGSSSLYGLFAEIGPYFVDETLRLERNPYSWHKHAHLMFVDYPVGTGFSYTSDPSRYVRNDMQGADDFMTFLRGFYEQHPRYRSCDLYLTGESYAGKYIPAIAHRVINSTCGTVPRLGGIAICGAWTHPEAQVPHYSPDAARHGLLSTEQQRTADRMMHEVMCLMQKGEMLKATQLWDEAADFIYGSGGNFSPYDVRDFSGTADDPQDFDRWLALPEVRQALHAGDRVWNEDDGVAVFEALREDDMVSSLEYLQDVLMNNTRVLLFNGQYDWVTNYSGVKAMLEKHLQWDGREAYLTAEQLVWTVDGTVAGYVRKADLLTHVLVLGAGHMVPADQPEHAFDLIARFVNDKPVVDDGASVLAA</sequence>
<gene>
    <name evidence="8" type="ORF">PBRA_006441</name>
    <name evidence="9" type="ORF">PLBR_LOCUS1627</name>
</gene>
<geneLocation type="mitochondrion" evidence="9"/>
<keyword evidence="6" id="KW-0325">Glycoprotein</keyword>
<dbReference type="PANTHER" id="PTHR11802">
    <property type="entry name" value="SERINE PROTEASE FAMILY S10 SERINE CARBOXYPEPTIDASE"/>
    <property type="match status" value="1"/>
</dbReference>
<dbReference type="InterPro" id="IPR018202">
    <property type="entry name" value="Ser_caboxypep_ser_AS"/>
</dbReference>
<dbReference type="SUPFAM" id="SSF53474">
    <property type="entry name" value="alpha/beta-Hydrolases"/>
    <property type="match status" value="1"/>
</dbReference>
<dbReference type="GO" id="GO:0006508">
    <property type="term" value="P:proteolysis"/>
    <property type="evidence" value="ECO:0007669"/>
    <property type="project" value="UniProtKB-KW"/>
</dbReference>
<evidence type="ECO:0000256" key="6">
    <source>
        <dbReference type="ARBA" id="ARBA00023180"/>
    </source>
</evidence>
<dbReference type="PANTHER" id="PTHR11802:SF3">
    <property type="entry name" value="RETINOID-INDUCIBLE SERINE CARBOXYPEPTIDASE"/>
    <property type="match status" value="1"/>
</dbReference>
<keyword evidence="2 7" id="KW-0121">Carboxypeptidase</keyword>
<evidence type="ECO:0000313" key="8">
    <source>
        <dbReference type="EMBL" id="CEO98327.1"/>
    </source>
</evidence>
<dbReference type="InterPro" id="IPR001563">
    <property type="entry name" value="Peptidase_S10"/>
</dbReference>
<reference evidence="8 10" key="1">
    <citation type="submission" date="2015-02" db="EMBL/GenBank/DDBJ databases">
        <authorList>
            <person name="Chooi Y.-H."/>
        </authorList>
    </citation>
    <scope>NUCLEOTIDE SEQUENCE [LARGE SCALE GENOMIC DNA]</scope>
    <source>
        <strain evidence="8">E3</strain>
    </source>
</reference>
<dbReference type="Gene3D" id="3.40.50.1820">
    <property type="entry name" value="alpha/beta hydrolase"/>
    <property type="match status" value="1"/>
</dbReference>
<dbReference type="PROSITE" id="PS00131">
    <property type="entry name" value="CARBOXYPEPT_SER_SER"/>
    <property type="match status" value="1"/>
</dbReference>
<evidence type="ECO:0000256" key="4">
    <source>
        <dbReference type="ARBA" id="ARBA00022729"/>
    </source>
</evidence>
<keyword evidence="10" id="KW-1185">Reference proteome</keyword>
<keyword evidence="4" id="KW-0732">Signal</keyword>
<comment type="similarity">
    <text evidence="1 7">Belongs to the peptidase S10 family.</text>
</comment>
<keyword evidence="3 7" id="KW-0645">Protease</keyword>
<organism evidence="8 10">
    <name type="scientific">Plasmodiophora brassicae</name>
    <name type="common">Clubroot disease agent</name>
    <dbReference type="NCBI Taxonomy" id="37360"/>
    <lineage>
        <taxon>Eukaryota</taxon>
        <taxon>Sar</taxon>
        <taxon>Rhizaria</taxon>
        <taxon>Endomyxa</taxon>
        <taxon>Phytomyxea</taxon>
        <taxon>Plasmodiophorida</taxon>
        <taxon>Plasmodiophoridae</taxon>
        <taxon>Plasmodiophora</taxon>
    </lineage>
</organism>
<dbReference type="Proteomes" id="UP000039324">
    <property type="component" value="Unassembled WGS sequence"/>
</dbReference>
<dbReference type="AlphaFoldDB" id="A0A0G4ISX5"/>
<dbReference type="EC" id="3.4.16.-" evidence="7"/>
<dbReference type="InterPro" id="IPR033124">
    <property type="entry name" value="Ser_caboxypep_his_AS"/>
</dbReference>
<evidence type="ECO:0000313" key="11">
    <source>
        <dbReference type="Proteomes" id="UP000290189"/>
    </source>
</evidence>
<protein>
    <recommendedName>
        <fullName evidence="7">Carboxypeptidase</fullName>
        <ecNumber evidence="7">3.4.16.-</ecNumber>
    </recommendedName>
</protein>
<keyword evidence="5 7" id="KW-0378">Hydrolase</keyword>
<dbReference type="OMA" id="TVGAAMH"/>
<evidence type="ECO:0000256" key="7">
    <source>
        <dbReference type="RuleBase" id="RU361156"/>
    </source>
</evidence>
<dbReference type="GO" id="GO:0004185">
    <property type="term" value="F:serine-type carboxypeptidase activity"/>
    <property type="evidence" value="ECO:0007669"/>
    <property type="project" value="UniProtKB-UniRule"/>
</dbReference>
<reference evidence="9 11" key="2">
    <citation type="submission" date="2018-03" db="EMBL/GenBank/DDBJ databases">
        <authorList>
            <person name="Fogelqvist J."/>
        </authorList>
    </citation>
    <scope>NUCLEOTIDE SEQUENCE [LARGE SCALE GENOMIC DNA]</scope>
</reference>
<evidence type="ECO:0000313" key="10">
    <source>
        <dbReference type="Proteomes" id="UP000039324"/>
    </source>
</evidence>